<dbReference type="Pfam" id="PF13380">
    <property type="entry name" value="CoA_binding_2"/>
    <property type="match status" value="1"/>
</dbReference>
<dbReference type="Gene3D" id="3.40.50.720">
    <property type="entry name" value="NAD(P)-binding Rossmann-like Domain"/>
    <property type="match status" value="1"/>
</dbReference>
<dbReference type="InterPro" id="IPR051538">
    <property type="entry name" value="Acyl-CoA_Synth/Transferase"/>
</dbReference>
<dbReference type="Gene3D" id="3.30.470.20">
    <property type="entry name" value="ATP-grasp fold, B domain"/>
    <property type="match status" value="1"/>
</dbReference>
<dbReference type="InterPro" id="IPR036291">
    <property type="entry name" value="NAD(P)-bd_dom_sf"/>
</dbReference>
<dbReference type="Pfam" id="PF13607">
    <property type="entry name" value="Succ_CoA_lig"/>
    <property type="match status" value="1"/>
</dbReference>
<evidence type="ECO:0000256" key="4">
    <source>
        <dbReference type="PROSITE-ProRule" id="PRU00409"/>
    </source>
</evidence>
<dbReference type="STRING" id="1137284.GCA_001418205_03341"/>
<dbReference type="Gene3D" id="3.40.50.261">
    <property type="entry name" value="Succinyl-CoA synthetase domains"/>
    <property type="match status" value="2"/>
</dbReference>
<proteinExistence type="predicted"/>
<sequence>MHMDALLNPKSVAVIGASADPSKTSGRPVSYLLKHGFAGDIYPVNPKATEIQGLKCYQSINDIPAAPDVALVLLGAKRSIDAVRELSQLGCKAAIVLASGFAEAGQDGLDMQQQLLDAAGGMRILGPNTIGLINLTNKIPLSASGALEVSDLPVGNIAVVSQSGGVLGALLSRAAGKGIGLSSLVSTSNEVDLEVADFVEHLVDDKDTKVIALYLESIRNPERFREAALKASRAGKPIVAFKIGRSEAGARAASSHTGALAGEDRVYDAFFKQLGVIRANTFDELIDIPAALCNDRKMLGRRVAILTSTGGAGTLVSDALGMVDFETPVPDEETAMLLRDIQGDTPTVLDRNPIDVTLAGLQPDLLRKAITILLDSKSYDALVVIIGSSGLAMPDLVVGAIQDCLPKSNKPVMTYVSPNAPDTLKRLNSAHIPSFTSPESCSAALEALYRTRPEALELLSAQGSKEVALRAPFETSVFDESQAKSLFAAAGIPVPAHKIVHNEAEAEAALNELNAPVVLKVLDSKLMHKSDIGGVSLFNDRQSIGQALTAMRGSVAKHTKTEPSVFLVEEMVAGGYEIILGANRDELGVSILLGAGGVAAELYKDTTIRLLEKGKGLTLKQAEEMMRDLVAWPLLDGYRGADLRDTKALAEVIVNFSEFIASLGDELVTAEINPLFVLKAGAGVVAADAVLVLNERS</sequence>
<dbReference type="PANTHER" id="PTHR43334">
    <property type="entry name" value="ACETATE--COA LIGASE [ADP-FORMING]"/>
    <property type="match status" value="1"/>
</dbReference>
<feature type="domain" description="ATP-grasp" evidence="5">
    <location>
        <begin position="484"/>
        <end position="695"/>
    </location>
</feature>
<name>A0A0K6IRU6_9GAMM</name>
<dbReference type="SUPFAM" id="SSF51735">
    <property type="entry name" value="NAD(P)-binding Rossmann-fold domains"/>
    <property type="match status" value="1"/>
</dbReference>
<dbReference type="InterPro" id="IPR016102">
    <property type="entry name" value="Succinyl-CoA_synth-like"/>
</dbReference>
<dbReference type="GO" id="GO:0016874">
    <property type="term" value="F:ligase activity"/>
    <property type="evidence" value="ECO:0007669"/>
    <property type="project" value="UniProtKB-KW"/>
</dbReference>
<protein>
    <submittedName>
        <fullName evidence="6">Acyl-CoA synthetase (NDP forming)</fullName>
    </submittedName>
</protein>
<dbReference type="InterPro" id="IPR013815">
    <property type="entry name" value="ATP_grasp_subdomain_1"/>
</dbReference>
<reference evidence="7" key="1">
    <citation type="submission" date="2015-08" db="EMBL/GenBank/DDBJ databases">
        <authorList>
            <person name="Varghese N."/>
        </authorList>
    </citation>
    <scope>NUCLEOTIDE SEQUENCE [LARGE SCALE GENOMIC DNA]</scope>
    <source>
        <strain evidence="7">JCM 18476</strain>
    </source>
</reference>
<evidence type="ECO:0000256" key="2">
    <source>
        <dbReference type="ARBA" id="ARBA00022741"/>
    </source>
</evidence>
<keyword evidence="3 4" id="KW-0067">ATP-binding</keyword>
<gene>
    <name evidence="6" type="ORF">Ga0061065_11470</name>
</gene>
<evidence type="ECO:0000259" key="5">
    <source>
        <dbReference type="PROSITE" id="PS50975"/>
    </source>
</evidence>
<dbReference type="InterPro" id="IPR032875">
    <property type="entry name" value="Succ_CoA_lig_flav_dom"/>
</dbReference>
<accession>A0A0K6IRU6</accession>
<dbReference type="InterPro" id="IPR011761">
    <property type="entry name" value="ATP-grasp"/>
</dbReference>
<keyword evidence="2 4" id="KW-0547">Nucleotide-binding</keyword>
<keyword evidence="7" id="KW-1185">Reference proteome</keyword>
<dbReference type="PROSITE" id="PS50975">
    <property type="entry name" value="ATP_GRASP"/>
    <property type="match status" value="1"/>
</dbReference>
<evidence type="ECO:0000256" key="3">
    <source>
        <dbReference type="ARBA" id="ARBA00022840"/>
    </source>
</evidence>
<dbReference type="EMBL" id="CYHG01000014">
    <property type="protein sequence ID" value="CUB06047.1"/>
    <property type="molecule type" value="Genomic_DNA"/>
</dbReference>
<dbReference type="SUPFAM" id="SSF56059">
    <property type="entry name" value="Glutathione synthetase ATP-binding domain-like"/>
    <property type="match status" value="1"/>
</dbReference>
<evidence type="ECO:0000256" key="1">
    <source>
        <dbReference type="ARBA" id="ARBA00022598"/>
    </source>
</evidence>
<dbReference type="GO" id="GO:0005524">
    <property type="term" value="F:ATP binding"/>
    <property type="evidence" value="ECO:0007669"/>
    <property type="project" value="UniProtKB-UniRule"/>
</dbReference>
<keyword evidence="1" id="KW-0436">Ligase</keyword>
<dbReference type="Gene3D" id="3.30.1490.20">
    <property type="entry name" value="ATP-grasp fold, A domain"/>
    <property type="match status" value="1"/>
</dbReference>
<evidence type="ECO:0000313" key="7">
    <source>
        <dbReference type="Proteomes" id="UP000182769"/>
    </source>
</evidence>
<evidence type="ECO:0000313" key="6">
    <source>
        <dbReference type="EMBL" id="CUB06047.1"/>
    </source>
</evidence>
<dbReference type="GO" id="GO:0046872">
    <property type="term" value="F:metal ion binding"/>
    <property type="evidence" value="ECO:0007669"/>
    <property type="project" value="InterPro"/>
</dbReference>
<organism evidence="6 7">
    <name type="scientific">Marinomonas fungiae</name>
    <dbReference type="NCBI Taxonomy" id="1137284"/>
    <lineage>
        <taxon>Bacteria</taxon>
        <taxon>Pseudomonadati</taxon>
        <taxon>Pseudomonadota</taxon>
        <taxon>Gammaproteobacteria</taxon>
        <taxon>Oceanospirillales</taxon>
        <taxon>Oceanospirillaceae</taxon>
        <taxon>Marinomonas</taxon>
    </lineage>
</organism>
<dbReference type="InterPro" id="IPR003781">
    <property type="entry name" value="CoA-bd"/>
</dbReference>
<dbReference type="PANTHER" id="PTHR43334:SF1">
    <property type="entry name" value="3-HYDROXYPROPIONATE--COA LIGASE [ADP-FORMING]"/>
    <property type="match status" value="1"/>
</dbReference>
<dbReference type="AlphaFoldDB" id="A0A0K6IRU6"/>
<dbReference type="Pfam" id="PF13549">
    <property type="entry name" value="ATP-grasp_5"/>
    <property type="match status" value="1"/>
</dbReference>
<dbReference type="RefSeq" id="WP_245624747.1">
    <property type="nucleotide sequence ID" value="NZ_CYHG01000014.1"/>
</dbReference>
<dbReference type="Proteomes" id="UP000182769">
    <property type="component" value="Unassembled WGS sequence"/>
</dbReference>
<dbReference type="SMART" id="SM00881">
    <property type="entry name" value="CoA_binding"/>
    <property type="match status" value="1"/>
</dbReference>
<dbReference type="SUPFAM" id="SSF52210">
    <property type="entry name" value="Succinyl-CoA synthetase domains"/>
    <property type="match status" value="2"/>
</dbReference>